<reference evidence="2" key="1">
    <citation type="journal article" date="2022" name="bioRxiv">
        <title>Sequencing and chromosome-scale assembly of the giantPleurodeles waltlgenome.</title>
        <authorList>
            <person name="Brown T."/>
            <person name="Elewa A."/>
            <person name="Iarovenko S."/>
            <person name="Subramanian E."/>
            <person name="Araus A.J."/>
            <person name="Petzold A."/>
            <person name="Susuki M."/>
            <person name="Suzuki K.-i.T."/>
            <person name="Hayashi T."/>
            <person name="Toyoda A."/>
            <person name="Oliveira C."/>
            <person name="Osipova E."/>
            <person name="Leigh N.D."/>
            <person name="Simon A."/>
            <person name="Yun M.H."/>
        </authorList>
    </citation>
    <scope>NUCLEOTIDE SEQUENCE</scope>
    <source>
        <strain evidence="2">20211129_DDA</strain>
        <tissue evidence="2">Liver</tissue>
    </source>
</reference>
<dbReference type="Proteomes" id="UP001066276">
    <property type="component" value="Chromosome 1_1"/>
</dbReference>
<proteinExistence type="predicted"/>
<protein>
    <recommendedName>
        <fullName evidence="4">Peptidase A2 domain-containing protein</fullName>
    </recommendedName>
</protein>
<organism evidence="2 3">
    <name type="scientific">Pleurodeles waltl</name>
    <name type="common">Iberian ribbed newt</name>
    <dbReference type="NCBI Taxonomy" id="8319"/>
    <lineage>
        <taxon>Eukaryota</taxon>
        <taxon>Metazoa</taxon>
        <taxon>Chordata</taxon>
        <taxon>Craniata</taxon>
        <taxon>Vertebrata</taxon>
        <taxon>Euteleostomi</taxon>
        <taxon>Amphibia</taxon>
        <taxon>Batrachia</taxon>
        <taxon>Caudata</taxon>
        <taxon>Salamandroidea</taxon>
        <taxon>Salamandridae</taxon>
        <taxon>Pleurodelinae</taxon>
        <taxon>Pleurodeles</taxon>
    </lineage>
</organism>
<dbReference type="AlphaFoldDB" id="A0AAV7WWK0"/>
<sequence length="123" mass="13814">MNAEKRARRALAGSCEARKDGSIGGGGEHEGRESYRRRDRDASIQDVTTRVDCPGSPDRHRNQQVNNKEYVLVVKDTETQTNKTVVDLDIEVSTDGTVVKLLVDTRAHITIVSQEKLNEFWAF</sequence>
<accession>A0AAV7WWK0</accession>
<comment type="caution">
    <text evidence="2">The sequence shown here is derived from an EMBL/GenBank/DDBJ whole genome shotgun (WGS) entry which is preliminary data.</text>
</comment>
<feature type="compositionally biased region" description="Basic and acidic residues" evidence="1">
    <location>
        <begin position="16"/>
        <end position="43"/>
    </location>
</feature>
<dbReference type="EMBL" id="JANPWB010000001">
    <property type="protein sequence ID" value="KAJ1217236.1"/>
    <property type="molecule type" value="Genomic_DNA"/>
</dbReference>
<gene>
    <name evidence="2" type="ORF">NDU88_004831</name>
</gene>
<evidence type="ECO:0000256" key="1">
    <source>
        <dbReference type="SAM" id="MobiDB-lite"/>
    </source>
</evidence>
<name>A0AAV7WWK0_PLEWA</name>
<keyword evidence="3" id="KW-1185">Reference proteome</keyword>
<feature type="region of interest" description="Disordered" evidence="1">
    <location>
        <begin position="1"/>
        <end position="62"/>
    </location>
</feature>
<evidence type="ECO:0000313" key="3">
    <source>
        <dbReference type="Proteomes" id="UP001066276"/>
    </source>
</evidence>
<evidence type="ECO:0008006" key="4">
    <source>
        <dbReference type="Google" id="ProtNLM"/>
    </source>
</evidence>
<evidence type="ECO:0000313" key="2">
    <source>
        <dbReference type="EMBL" id="KAJ1217236.1"/>
    </source>
</evidence>